<keyword evidence="2" id="KW-0812">Transmembrane</keyword>
<dbReference type="EMBL" id="CASHTH010003692">
    <property type="protein sequence ID" value="CAI8048021.1"/>
    <property type="molecule type" value="Genomic_DNA"/>
</dbReference>
<gene>
    <name evidence="3" type="ORF">GBAR_LOCUS26532</name>
</gene>
<name>A0AA35TJE1_GEOBA</name>
<feature type="region of interest" description="Disordered" evidence="1">
    <location>
        <begin position="184"/>
        <end position="226"/>
    </location>
</feature>
<evidence type="ECO:0000313" key="3">
    <source>
        <dbReference type="EMBL" id="CAI8048021.1"/>
    </source>
</evidence>
<evidence type="ECO:0000313" key="4">
    <source>
        <dbReference type="Proteomes" id="UP001174909"/>
    </source>
</evidence>
<dbReference type="Gene3D" id="3.30.40.10">
    <property type="entry name" value="Zinc/RING finger domain, C3HC4 (zinc finger)"/>
    <property type="match status" value="1"/>
</dbReference>
<evidence type="ECO:0000256" key="1">
    <source>
        <dbReference type="SAM" id="MobiDB-lite"/>
    </source>
</evidence>
<proteinExistence type="predicted"/>
<dbReference type="Proteomes" id="UP001174909">
    <property type="component" value="Unassembled WGS sequence"/>
</dbReference>
<comment type="caution">
    <text evidence="3">The sequence shown here is derived from an EMBL/GenBank/DDBJ whole genome shotgun (WGS) entry which is preliminary data.</text>
</comment>
<keyword evidence="2" id="KW-1133">Transmembrane helix</keyword>
<feature type="transmembrane region" description="Helical" evidence="2">
    <location>
        <begin position="341"/>
        <end position="365"/>
    </location>
</feature>
<evidence type="ECO:0000256" key="2">
    <source>
        <dbReference type="SAM" id="Phobius"/>
    </source>
</evidence>
<feature type="transmembrane region" description="Helical" evidence="2">
    <location>
        <begin position="385"/>
        <end position="408"/>
    </location>
</feature>
<dbReference type="AlphaFoldDB" id="A0AA35TJE1"/>
<sequence>MAVVGSGTSGGLPFKFVDKYTSSKYGCDVCQAVPGSALRAQCCGAIYCQQCAELVTSSAAIAGEQRAPGPFVTRNPAASTCTKCKKANLRLVQDTSLQQSIKGLQVECPKAGCGWTGNYSAAEPHLKQPHDGDEEIYDNECPVPEQEQEDYEEMQLLPQHDPGEEIYEDTGSLQQGEDVVEEIYEDTSSPQQDEDVAEELYDDTGPPQQLEDVEEDYEDTSPPQQLAPAEGEIYEAPGPDSQDMGEQIYDNESPEAARPTNPSPQPEPPSDYRELATAEANQQQMLEPMPDKTEQRALTQMSAEQGSLTSSDFERENPCLRCYNCSHDREFADLTRSEKTCYVIGFLAGLLWILFVGAVVIVSVLSGVQKLHRGDASIAPSCGGYSIALLLAVIVVHLVMATFLIFWICKGTRKSCRGRRMNRATLSSLCLLIFIYVFVVAGFSASVLVFVNDSRSVGVGSSNSSLVDMGVSGNGSGSGMVGGIDRSGGGEGGGEDCEGDMGSGSGDFGSACGNRSAEVQPRREEKCVELMSEQFLLAVVFLGLLVIFIFAISCLLRYECSHNGLCYRREFYDPTVTVFENETSFN</sequence>
<keyword evidence="4" id="KW-1185">Reference proteome</keyword>
<feature type="compositionally biased region" description="Acidic residues" evidence="1">
    <location>
        <begin position="192"/>
        <end position="202"/>
    </location>
</feature>
<keyword evidence="2" id="KW-0472">Membrane</keyword>
<feature type="region of interest" description="Disordered" evidence="1">
    <location>
        <begin position="252"/>
        <end position="273"/>
    </location>
</feature>
<dbReference type="InterPro" id="IPR013083">
    <property type="entry name" value="Znf_RING/FYVE/PHD"/>
</dbReference>
<feature type="transmembrane region" description="Helical" evidence="2">
    <location>
        <begin position="429"/>
        <end position="451"/>
    </location>
</feature>
<protein>
    <submittedName>
        <fullName evidence="3">Uncharacterized protein</fullName>
    </submittedName>
</protein>
<reference evidence="3" key="1">
    <citation type="submission" date="2023-03" db="EMBL/GenBank/DDBJ databases">
        <authorList>
            <person name="Steffen K."/>
            <person name="Cardenas P."/>
        </authorList>
    </citation>
    <scope>NUCLEOTIDE SEQUENCE</scope>
</reference>
<accession>A0AA35TJE1</accession>
<feature type="transmembrane region" description="Helical" evidence="2">
    <location>
        <begin position="535"/>
        <end position="558"/>
    </location>
</feature>
<organism evidence="3 4">
    <name type="scientific">Geodia barretti</name>
    <name type="common">Barrett's horny sponge</name>
    <dbReference type="NCBI Taxonomy" id="519541"/>
    <lineage>
        <taxon>Eukaryota</taxon>
        <taxon>Metazoa</taxon>
        <taxon>Porifera</taxon>
        <taxon>Demospongiae</taxon>
        <taxon>Heteroscleromorpha</taxon>
        <taxon>Tetractinellida</taxon>
        <taxon>Astrophorina</taxon>
        <taxon>Geodiidae</taxon>
        <taxon>Geodia</taxon>
    </lineage>
</organism>